<dbReference type="EMBL" id="DS995906">
    <property type="protein sequence ID" value="EEA19266.1"/>
    <property type="molecule type" value="Genomic_DNA"/>
</dbReference>
<keyword evidence="7 9" id="KW-0472">Membrane</keyword>
<dbReference type="InterPro" id="IPR003439">
    <property type="entry name" value="ABC_transporter-like_ATP-bd"/>
</dbReference>
<evidence type="ECO:0000256" key="6">
    <source>
        <dbReference type="ARBA" id="ARBA00022989"/>
    </source>
</evidence>
<feature type="transmembrane region" description="Helical" evidence="9">
    <location>
        <begin position="247"/>
        <end position="266"/>
    </location>
</feature>
<dbReference type="CDD" id="cd18579">
    <property type="entry name" value="ABC_6TM_ABCC_D1"/>
    <property type="match status" value="1"/>
</dbReference>
<feature type="transmembrane region" description="Helical" evidence="9">
    <location>
        <begin position="95"/>
        <end position="118"/>
    </location>
</feature>
<feature type="transmembrane region" description="Helical" evidence="9">
    <location>
        <begin position="906"/>
        <end position="928"/>
    </location>
</feature>
<dbReference type="FunFam" id="1.20.1560.10:FF:000055">
    <property type="entry name" value="ABC multidrug transporter (Eurofung)"/>
    <property type="match status" value="1"/>
</dbReference>
<dbReference type="PROSITE" id="PS00211">
    <property type="entry name" value="ABC_TRANSPORTER_1"/>
    <property type="match status" value="1"/>
</dbReference>
<dbReference type="SMART" id="SM00382">
    <property type="entry name" value="AAA"/>
    <property type="match status" value="1"/>
</dbReference>
<dbReference type="SUPFAM" id="SSF90123">
    <property type="entry name" value="ABC transporter transmembrane region"/>
    <property type="match status" value="2"/>
</dbReference>
<dbReference type="Gene3D" id="1.20.1560.10">
    <property type="entry name" value="ABC transporter type 1, transmembrane domain"/>
    <property type="match status" value="2"/>
</dbReference>
<dbReference type="PANTHER" id="PTHR24223">
    <property type="entry name" value="ATP-BINDING CASSETTE SUB-FAMILY C"/>
    <property type="match status" value="1"/>
</dbReference>
<dbReference type="Pfam" id="PF00005">
    <property type="entry name" value="ABC_tran"/>
    <property type="match status" value="1"/>
</dbReference>
<evidence type="ECO:0000313" key="13">
    <source>
        <dbReference type="Proteomes" id="UP000001294"/>
    </source>
</evidence>
<feature type="transmembrane region" description="Helical" evidence="9">
    <location>
        <begin position="198"/>
        <end position="226"/>
    </location>
</feature>
<dbReference type="InterPro" id="IPR044726">
    <property type="entry name" value="ABCC_6TM_D2"/>
</dbReference>
<keyword evidence="2" id="KW-0813">Transport</keyword>
<dbReference type="Gene3D" id="3.40.50.300">
    <property type="entry name" value="P-loop containing nucleotide triphosphate hydrolases"/>
    <property type="match status" value="1"/>
</dbReference>
<dbReference type="Pfam" id="PF00664">
    <property type="entry name" value="ABC_membrane"/>
    <property type="match status" value="2"/>
</dbReference>
<evidence type="ECO:0000256" key="1">
    <source>
        <dbReference type="ARBA" id="ARBA00004141"/>
    </source>
</evidence>
<dbReference type="PhylomeDB" id="B6QW74"/>
<dbReference type="InterPro" id="IPR017871">
    <property type="entry name" value="ABC_transporter-like_CS"/>
</dbReference>
<keyword evidence="8" id="KW-0325">Glycoprotein</keyword>
<dbReference type="CDD" id="cd18580">
    <property type="entry name" value="ABC_6TM_ABCC_D2"/>
    <property type="match status" value="1"/>
</dbReference>
<dbReference type="GO" id="GO:0140359">
    <property type="term" value="F:ABC-type transporter activity"/>
    <property type="evidence" value="ECO:0007669"/>
    <property type="project" value="InterPro"/>
</dbReference>
<organism evidence="12 13">
    <name type="scientific">Talaromyces marneffei (strain ATCC 18224 / CBS 334.59 / QM 7333)</name>
    <name type="common">Penicillium marneffei</name>
    <dbReference type="NCBI Taxonomy" id="441960"/>
    <lineage>
        <taxon>Eukaryota</taxon>
        <taxon>Fungi</taxon>
        <taxon>Dikarya</taxon>
        <taxon>Ascomycota</taxon>
        <taxon>Pezizomycotina</taxon>
        <taxon>Eurotiomycetes</taxon>
        <taxon>Eurotiomycetidae</taxon>
        <taxon>Eurotiales</taxon>
        <taxon>Trichocomaceae</taxon>
        <taxon>Talaromyces</taxon>
        <taxon>Talaromyces sect. Talaromyces</taxon>
    </lineage>
</organism>
<feature type="transmembrane region" description="Helical" evidence="9">
    <location>
        <begin position="16"/>
        <end position="35"/>
    </location>
</feature>
<comment type="subcellular location">
    <subcellularLocation>
        <location evidence="1">Membrane</location>
        <topology evidence="1">Multi-pass membrane protein</topology>
    </subcellularLocation>
</comment>
<keyword evidence="6 9" id="KW-1133">Transmembrane helix</keyword>
<feature type="domain" description="ABC transmembrane type-1" evidence="11">
    <location>
        <begin position="219"/>
        <end position="442"/>
    </location>
</feature>
<evidence type="ECO:0000256" key="4">
    <source>
        <dbReference type="ARBA" id="ARBA00022741"/>
    </source>
</evidence>
<feature type="transmembrane region" description="Helical" evidence="9">
    <location>
        <begin position="865"/>
        <end position="886"/>
    </location>
</feature>
<feature type="domain" description="ABC transporter" evidence="10">
    <location>
        <begin position="582"/>
        <end position="814"/>
    </location>
</feature>
<dbReference type="GO" id="GO:0016020">
    <property type="term" value="C:membrane"/>
    <property type="evidence" value="ECO:0007669"/>
    <property type="project" value="UniProtKB-SubCell"/>
</dbReference>
<dbReference type="InterPro" id="IPR003593">
    <property type="entry name" value="AAA+_ATPase"/>
</dbReference>
<evidence type="ECO:0000256" key="2">
    <source>
        <dbReference type="ARBA" id="ARBA00022448"/>
    </source>
</evidence>
<evidence type="ECO:0000256" key="3">
    <source>
        <dbReference type="ARBA" id="ARBA00022692"/>
    </source>
</evidence>
<dbReference type="InterPro" id="IPR027417">
    <property type="entry name" value="P-loop_NTPase"/>
</dbReference>
<feature type="transmembrane region" description="Helical" evidence="9">
    <location>
        <begin position="42"/>
        <end position="60"/>
    </location>
</feature>
<dbReference type="SUPFAM" id="SSF52540">
    <property type="entry name" value="P-loop containing nucleoside triphosphate hydrolases"/>
    <property type="match status" value="1"/>
</dbReference>
<dbReference type="PANTHER" id="PTHR24223:SF399">
    <property type="entry name" value="ABC TRANSPORTER ATNG"/>
    <property type="match status" value="1"/>
</dbReference>
<dbReference type="OrthoDB" id="6500128at2759"/>
<keyword evidence="13" id="KW-1185">Reference proteome</keyword>
<evidence type="ECO:0000313" key="12">
    <source>
        <dbReference type="EMBL" id="EEA19266.1"/>
    </source>
</evidence>
<proteinExistence type="predicted"/>
<evidence type="ECO:0008006" key="14">
    <source>
        <dbReference type="Google" id="ProtNLM"/>
    </source>
</evidence>
<feature type="domain" description="ABC transmembrane type-1" evidence="11">
    <location>
        <begin position="867"/>
        <end position="1061"/>
    </location>
</feature>
<dbReference type="InterPro" id="IPR011527">
    <property type="entry name" value="ABC1_TM_dom"/>
</dbReference>
<gene>
    <name evidence="12" type="ORF">PMAA_015240</name>
</gene>
<evidence type="ECO:0000256" key="9">
    <source>
        <dbReference type="SAM" id="Phobius"/>
    </source>
</evidence>
<protein>
    <recommendedName>
        <fullName evidence="14">ABC multidrug transporter</fullName>
    </recommendedName>
</protein>
<dbReference type="HOGENOM" id="CLU_000604_27_5_1"/>
<evidence type="ECO:0000256" key="5">
    <source>
        <dbReference type="ARBA" id="ARBA00022840"/>
    </source>
</evidence>
<dbReference type="AlphaFoldDB" id="B6QW74"/>
<dbReference type="CDD" id="cd03250">
    <property type="entry name" value="ABCC_MRP_domain1"/>
    <property type="match status" value="1"/>
</dbReference>
<evidence type="ECO:0000259" key="10">
    <source>
        <dbReference type="PROSITE" id="PS50893"/>
    </source>
</evidence>
<evidence type="ECO:0000256" key="8">
    <source>
        <dbReference type="ARBA" id="ARBA00023180"/>
    </source>
</evidence>
<keyword evidence="3 9" id="KW-0812">Transmembrane</keyword>
<accession>B6QW74</accession>
<evidence type="ECO:0000256" key="7">
    <source>
        <dbReference type="ARBA" id="ARBA00023136"/>
    </source>
</evidence>
<dbReference type="PROSITE" id="PS50893">
    <property type="entry name" value="ABC_TRANSPORTER_2"/>
    <property type="match status" value="1"/>
</dbReference>
<dbReference type="PROSITE" id="PS50929">
    <property type="entry name" value="ABC_TM1F"/>
    <property type="match status" value="2"/>
</dbReference>
<sequence>MENVALCGDNNFGPQLFALAFGLSQLSLVVIWALPHTPRTRASLAAAVVAFIAYSGLQLLSHLEHLYSIEPSLLLNLFLSVSLLFDIARIRTLWLAHYTTIATVYTISSLLKLVWFYLESKTKQAHFLNRTIQYGSEEIHGLYSRSFFWWINQLFLLGFNRDLTVENLPHLDQVLSSNIVHHAVQSLWGRAPKSSRNILAWCIFCAFKSSVLYSFMARLALIGLNYSQPFLISRLINYVGDKSSNRNDGYGLIGGFALVFILKAVFNGLYQHHNFRFITQIRGAIVSMIYEKTLEVRYKTDSNLPAATLMGNEVDNISIGIQNAHETWASPIELGIAIYLLEIEVHWAAAIPAAISLAVFYMTGLISRTFPKRQAAWMKGVHQRVAFTSNYLNIIKVVKMLGLLERISAIVQELRVHELDLQKKFRHSMIMMNLVGQSLYSVKICNSSTSHFILTTIISGISSNLTPVITLSVYTGAAFCTGRNPLTVAQTFMALSIILLASTPLSNLVYSAPRVVGAVECFQRIQEYLLETPRHDYRRSGESHHISHDTLETMLSSEGFELSEMAKIKIQQGRKSTIRQASQTTDVVVIQEADFSWNLTQAILSKISIKLPRGSFTMVIGPVGSGKSTLLQAILGELYCTKGYIQIQPSLTVSFCDTNPWIRHKTIRETILGSLNYDEILYQTVIQACALEADIKTFPQGHFTPLGSNGIAISGGQRQRIAIARAVYSRAQLALFDDVLSALDARTYEHVSTNVFGIQGLLRRNGVTVVFVAHALDLNSADQIVVLEEGMISQHSHPREIVANKNSLLAGDTSSQIDLNTISGSTVDRQSRSLPESQAIGDIADRKLGDWTNYKYYLEAAGGNNVLLCFFCLFLGAFCSQFPSLWVQWWADDNARSPFRHLATYISVYFVLAIMGSVLWALCMWLIFCSIVPKSSSLFHEHLVTKVKDAPLSFLTSTHNGIILNRFSQDMTLVDRSLPADFLKTNNFMQCLMSALFISVKAKYFAPLIAIAGFVVYLIQKFYLRTSRQLRQLDLETKSSLYTQFTETIIGLTTIRAFGWQ</sequence>
<dbReference type="GO" id="GO:0005524">
    <property type="term" value="F:ATP binding"/>
    <property type="evidence" value="ECO:0007669"/>
    <property type="project" value="UniProtKB-KW"/>
</dbReference>
<keyword evidence="5" id="KW-0067">ATP-binding</keyword>
<dbReference type="GO" id="GO:0016887">
    <property type="term" value="F:ATP hydrolysis activity"/>
    <property type="evidence" value="ECO:0007669"/>
    <property type="project" value="InterPro"/>
</dbReference>
<keyword evidence="4" id="KW-0547">Nucleotide-binding</keyword>
<reference evidence="13" key="1">
    <citation type="journal article" date="2015" name="Genome Announc.">
        <title>Genome sequence of the AIDS-associated pathogen Penicillium marneffei (ATCC18224) and its near taxonomic relative Talaromyces stipitatus (ATCC10500).</title>
        <authorList>
            <person name="Nierman W.C."/>
            <person name="Fedorova-Abrams N.D."/>
            <person name="Andrianopoulos A."/>
        </authorList>
    </citation>
    <scope>NUCLEOTIDE SEQUENCE [LARGE SCALE GENOMIC DNA]</scope>
    <source>
        <strain evidence="13">ATCC 18224 / CBS 334.59 / QM 7333</strain>
    </source>
</reference>
<dbReference type="InterPro" id="IPR050173">
    <property type="entry name" value="ABC_transporter_C-like"/>
</dbReference>
<dbReference type="InterPro" id="IPR044746">
    <property type="entry name" value="ABCC_6TM_D1"/>
</dbReference>
<feature type="transmembrane region" description="Helical" evidence="9">
    <location>
        <begin position="1004"/>
        <end position="1024"/>
    </location>
</feature>
<evidence type="ECO:0000259" key="11">
    <source>
        <dbReference type="PROSITE" id="PS50929"/>
    </source>
</evidence>
<feature type="transmembrane region" description="Helical" evidence="9">
    <location>
        <begin position="347"/>
        <end position="366"/>
    </location>
</feature>
<dbReference type="VEuPathDB" id="FungiDB:PMAA_015240"/>
<feature type="transmembrane region" description="Helical" evidence="9">
    <location>
        <begin position="66"/>
        <end position="88"/>
    </location>
</feature>
<name>B6QW74_TALMQ</name>
<dbReference type="Proteomes" id="UP000001294">
    <property type="component" value="Unassembled WGS sequence"/>
</dbReference>
<dbReference type="InterPro" id="IPR036640">
    <property type="entry name" value="ABC1_TM_sf"/>
</dbReference>